<sequence length="79" mass="8883">SSIMDQQPVVPHVVFLPFLTLVHVKPMPMLADLLSHAAFQITFVDSIQIQDHLEPSTNLATQCIVASLRLCLFRRKQVS</sequence>
<feature type="non-terminal residue" evidence="1">
    <location>
        <position position="1"/>
    </location>
</feature>
<dbReference type="Proteomes" id="UP001314170">
    <property type="component" value="Unassembled WGS sequence"/>
</dbReference>
<dbReference type="Gene3D" id="3.40.50.2000">
    <property type="entry name" value="Glycogen Phosphorylase B"/>
    <property type="match status" value="1"/>
</dbReference>
<keyword evidence="2" id="KW-1185">Reference proteome</keyword>
<evidence type="ECO:0000313" key="1">
    <source>
        <dbReference type="EMBL" id="CAK7333617.1"/>
    </source>
</evidence>
<comment type="caution">
    <text evidence="1">The sequence shown here is derived from an EMBL/GenBank/DDBJ whole genome shotgun (WGS) entry which is preliminary data.</text>
</comment>
<organism evidence="1 2">
    <name type="scientific">Dovyalis caffra</name>
    <dbReference type="NCBI Taxonomy" id="77055"/>
    <lineage>
        <taxon>Eukaryota</taxon>
        <taxon>Viridiplantae</taxon>
        <taxon>Streptophyta</taxon>
        <taxon>Embryophyta</taxon>
        <taxon>Tracheophyta</taxon>
        <taxon>Spermatophyta</taxon>
        <taxon>Magnoliopsida</taxon>
        <taxon>eudicotyledons</taxon>
        <taxon>Gunneridae</taxon>
        <taxon>Pentapetalae</taxon>
        <taxon>rosids</taxon>
        <taxon>fabids</taxon>
        <taxon>Malpighiales</taxon>
        <taxon>Salicaceae</taxon>
        <taxon>Flacourtieae</taxon>
        <taxon>Dovyalis</taxon>
    </lineage>
</organism>
<dbReference type="AlphaFoldDB" id="A0AAV1RDW4"/>
<proteinExistence type="predicted"/>
<reference evidence="1 2" key="1">
    <citation type="submission" date="2024-01" db="EMBL/GenBank/DDBJ databases">
        <authorList>
            <person name="Waweru B."/>
        </authorList>
    </citation>
    <scope>NUCLEOTIDE SEQUENCE [LARGE SCALE GENOMIC DNA]</scope>
</reference>
<dbReference type="EMBL" id="CAWUPB010000936">
    <property type="protein sequence ID" value="CAK7333617.1"/>
    <property type="molecule type" value="Genomic_DNA"/>
</dbReference>
<gene>
    <name evidence="1" type="ORF">DCAF_LOCUS9532</name>
</gene>
<name>A0AAV1RDW4_9ROSI</name>
<accession>A0AAV1RDW4</accession>
<evidence type="ECO:0000313" key="2">
    <source>
        <dbReference type="Proteomes" id="UP001314170"/>
    </source>
</evidence>
<protein>
    <submittedName>
        <fullName evidence="1">Uncharacterized protein</fullName>
    </submittedName>
</protein>